<name>A0A087UKB0_STEMI</name>
<sequence length="58" mass="6966">MLTALEFPPVNRRCLQDRFHSTLYNTVNILIYCFFIFHLLPMVHMKYTSKFLTIVINT</sequence>
<organism evidence="2 3">
    <name type="scientific">Stegodyphus mimosarum</name>
    <name type="common">African social velvet spider</name>
    <dbReference type="NCBI Taxonomy" id="407821"/>
    <lineage>
        <taxon>Eukaryota</taxon>
        <taxon>Metazoa</taxon>
        <taxon>Ecdysozoa</taxon>
        <taxon>Arthropoda</taxon>
        <taxon>Chelicerata</taxon>
        <taxon>Arachnida</taxon>
        <taxon>Araneae</taxon>
        <taxon>Araneomorphae</taxon>
        <taxon>Entelegynae</taxon>
        <taxon>Eresoidea</taxon>
        <taxon>Eresidae</taxon>
        <taxon>Stegodyphus</taxon>
    </lineage>
</organism>
<keyword evidence="3" id="KW-1185">Reference proteome</keyword>
<gene>
    <name evidence="2" type="ORF">X975_20294</name>
</gene>
<evidence type="ECO:0000313" key="2">
    <source>
        <dbReference type="EMBL" id="KFM77799.1"/>
    </source>
</evidence>
<protein>
    <submittedName>
        <fullName evidence="2">Uncharacterized protein</fullName>
    </submittedName>
</protein>
<dbReference type="EMBL" id="KK120220">
    <property type="protein sequence ID" value="KFM77799.1"/>
    <property type="molecule type" value="Genomic_DNA"/>
</dbReference>
<keyword evidence="1" id="KW-1133">Transmembrane helix</keyword>
<keyword evidence="1" id="KW-0812">Transmembrane</keyword>
<feature type="non-terminal residue" evidence="2">
    <location>
        <position position="58"/>
    </location>
</feature>
<proteinExistence type="predicted"/>
<reference evidence="2 3" key="1">
    <citation type="submission" date="2013-11" db="EMBL/GenBank/DDBJ databases">
        <title>Genome sequencing of Stegodyphus mimosarum.</title>
        <authorList>
            <person name="Bechsgaard J."/>
        </authorList>
    </citation>
    <scope>NUCLEOTIDE SEQUENCE [LARGE SCALE GENOMIC DNA]</scope>
</reference>
<accession>A0A087UKB0</accession>
<dbReference type="AlphaFoldDB" id="A0A087UKB0"/>
<evidence type="ECO:0000256" key="1">
    <source>
        <dbReference type="SAM" id="Phobius"/>
    </source>
</evidence>
<keyword evidence="1" id="KW-0472">Membrane</keyword>
<dbReference type="Proteomes" id="UP000054359">
    <property type="component" value="Unassembled WGS sequence"/>
</dbReference>
<evidence type="ECO:0000313" key="3">
    <source>
        <dbReference type="Proteomes" id="UP000054359"/>
    </source>
</evidence>
<feature type="transmembrane region" description="Helical" evidence="1">
    <location>
        <begin position="22"/>
        <end position="40"/>
    </location>
</feature>